<feature type="domain" description="PASTA" evidence="11">
    <location>
        <begin position="612"/>
        <end position="675"/>
    </location>
</feature>
<dbReference type="Pfam" id="PF00069">
    <property type="entry name" value="Pkinase"/>
    <property type="match status" value="1"/>
</dbReference>
<dbReference type="InterPro" id="IPR008271">
    <property type="entry name" value="Ser/Thr_kinase_AS"/>
</dbReference>
<dbReference type="SMART" id="SM00740">
    <property type="entry name" value="PASTA"/>
    <property type="match status" value="4"/>
</dbReference>
<dbReference type="NCBIfam" id="NF033483">
    <property type="entry name" value="PknB_PASTA_kin"/>
    <property type="match status" value="1"/>
</dbReference>
<comment type="caution">
    <text evidence="12">The sequence shown here is derived from an EMBL/GenBank/DDBJ whole genome shotgun (WGS) entry which is preliminary data.</text>
</comment>
<dbReference type="PROSITE" id="PS51178">
    <property type="entry name" value="PASTA"/>
    <property type="match status" value="4"/>
</dbReference>
<dbReference type="InterPro" id="IPR000719">
    <property type="entry name" value="Prot_kinase_dom"/>
</dbReference>
<evidence type="ECO:0000256" key="7">
    <source>
        <dbReference type="ARBA" id="ARBA00047899"/>
    </source>
</evidence>
<evidence type="ECO:0000256" key="1">
    <source>
        <dbReference type="ARBA" id="ARBA00012513"/>
    </source>
</evidence>
<dbReference type="EC" id="2.7.11.1" evidence="1"/>
<evidence type="ECO:0000259" key="10">
    <source>
        <dbReference type="PROSITE" id="PS50011"/>
    </source>
</evidence>
<feature type="domain" description="PASTA" evidence="11">
    <location>
        <begin position="406"/>
        <end position="474"/>
    </location>
</feature>
<dbReference type="RefSeq" id="WP_075250081.1">
    <property type="nucleotide sequence ID" value="NZ_MSGO01000048.1"/>
</dbReference>
<evidence type="ECO:0000256" key="3">
    <source>
        <dbReference type="ARBA" id="ARBA00022679"/>
    </source>
</evidence>
<feature type="compositionally biased region" description="Polar residues" evidence="9">
    <location>
        <begin position="293"/>
        <end position="306"/>
    </location>
</feature>
<dbReference type="InterPro" id="IPR005543">
    <property type="entry name" value="PASTA_dom"/>
</dbReference>
<dbReference type="Gene3D" id="3.30.10.20">
    <property type="match status" value="4"/>
</dbReference>
<reference evidence="12 13" key="1">
    <citation type="submission" date="2016-12" db="EMBL/GenBank/DDBJ databases">
        <title>Genomic comparison of strains in the 'Actinomyces naeslundii' group.</title>
        <authorList>
            <person name="Mughal S.R."/>
            <person name="Do T."/>
            <person name="Gilbert S.C."/>
            <person name="Witherden E.A."/>
            <person name="Didelot X."/>
            <person name="Beighton D."/>
        </authorList>
    </citation>
    <scope>NUCLEOTIDE SEQUENCE [LARGE SCALE GENOMIC DNA]</scope>
    <source>
        <strain evidence="12 13">S64C</strain>
    </source>
</reference>
<dbReference type="EMBL" id="MSGO01000048">
    <property type="protein sequence ID" value="OLL13998.1"/>
    <property type="molecule type" value="Genomic_DNA"/>
</dbReference>
<dbReference type="GO" id="GO:0004674">
    <property type="term" value="F:protein serine/threonine kinase activity"/>
    <property type="evidence" value="ECO:0007669"/>
    <property type="project" value="UniProtKB-KW"/>
</dbReference>
<dbReference type="PANTHER" id="PTHR43289">
    <property type="entry name" value="MITOGEN-ACTIVATED PROTEIN KINASE KINASE KINASE 20-RELATED"/>
    <property type="match status" value="1"/>
</dbReference>
<dbReference type="SUPFAM" id="SSF56112">
    <property type="entry name" value="Protein kinase-like (PK-like)"/>
    <property type="match status" value="1"/>
</dbReference>
<dbReference type="PROSITE" id="PS50011">
    <property type="entry name" value="PROTEIN_KINASE_DOM"/>
    <property type="match status" value="1"/>
</dbReference>
<evidence type="ECO:0000256" key="4">
    <source>
        <dbReference type="ARBA" id="ARBA00022741"/>
    </source>
</evidence>
<comment type="catalytic activity">
    <reaction evidence="7">
        <text>L-threonyl-[protein] + ATP = O-phospho-L-threonyl-[protein] + ADP + H(+)</text>
        <dbReference type="Rhea" id="RHEA:46608"/>
        <dbReference type="Rhea" id="RHEA-COMP:11060"/>
        <dbReference type="Rhea" id="RHEA-COMP:11605"/>
        <dbReference type="ChEBI" id="CHEBI:15378"/>
        <dbReference type="ChEBI" id="CHEBI:30013"/>
        <dbReference type="ChEBI" id="CHEBI:30616"/>
        <dbReference type="ChEBI" id="CHEBI:61977"/>
        <dbReference type="ChEBI" id="CHEBI:456216"/>
        <dbReference type="EC" id="2.7.11.1"/>
    </reaction>
</comment>
<dbReference type="SMART" id="SM00220">
    <property type="entry name" value="S_TKc"/>
    <property type="match status" value="1"/>
</dbReference>
<dbReference type="FunFam" id="1.10.510.10:FF:000021">
    <property type="entry name" value="Serine/threonine protein kinase"/>
    <property type="match status" value="1"/>
</dbReference>
<dbReference type="AlphaFoldDB" id="A0A1Q8HYU2"/>
<protein>
    <recommendedName>
        <fullName evidence="1">non-specific serine/threonine protein kinase</fullName>
        <ecNumber evidence="1">2.7.11.1</ecNumber>
    </recommendedName>
</protein>
<evidence type="ECO:0000256" key="9">
    <source>
        <dbReference type="SAM" id="MobiDB-lite"/>
    </source>
</evidence>
<evidence type="ECO:0000259" key="11">
    <source>
        <dbReference type="PROSITE" id="PS51178"/>
    </source>
</evidence>
<dbReference type="PROSITE" id="PS00108">
    <property type="entry name" value="PROTEIN_KINASE_ST"/>
    <property type="match status" value="1"/>
</dbReference>
<dbReference type="GO" id="GO:0005524">
    <property type="term" value="F:ATP binding"/>
    <property type="evidence" value="ECO:0007669"/>
    <property type="project" value="UniProtKB-KW"/>
</dbReference>
<dbReference type="Gene3D" id="1.10.510.10">
    <property type="entry name" value="Transferase(Phosphotransferase) domain 1"/>
    <property type="match status" value="1"/>
</dbReference>
<keyword evidence="2 12" id="KW-0723">Serine/threonine-protein kinase</keyword>
<gene>
    <name evidence="12" type="ORF">BKH32_11030</name>
</gene>
<feature type="domain" description="PASTA" evidence="11">
    <location>
        <begin position="543"/>
        <end position="611"/>
    </location>
</feature>
<dbReference type="Gene3D" id="3.30.200.20">
    <property type="entry name" value="Phosphorylase Kinase, domain 1"/>
    <property type="match status" value="1"/>
</dbReference>
<evidence type="ECO:0000256" key="6">
    <source>
        <dbReference type="ARBA" id="ARBA00022840"/>
    </source>
</evidence>
<feature type="domain" description="Protein kinase" evidence="10">
    <location>
        <begin position="15"/>
        <end position="271"/>
    </location>
</feature>
<feature type="region of interest" description="Disordered" evidence="9">
    <location>
        <begin position="281"/>
        <end position="376"/>
    </location>
</feature>
<accession>A0A1Q8HYU2</accession>
<evidence type="ECO:0000256" key="5">
    <source>
        <dbReference type="ARBA" id="ARBA00022777"/>
    </source>
</evidence>
<dbReference type="FunFam" id="3.30.200.20:FF:000035">
    <property type="entry name" value="Serine/threonine protein kinase Stk1"/>
    <property type="match status" value="1"/>
</dbReference>
<sequence length="675" mass="70625">MVTDPLIGRLVDSRYEIVDRLARGGMATVYRAHDRRLDRTVALKLMHAHLADSPDFVSRFRREARAAARLSNPGVVAVFDQGSLDGVAYLVMEYVEGPTLRDLIAAGPLSVKEALGLVAQLLRPLGAAHRAGLVHRDIKPENVLLPSDGSVAKVADFGLARAVTEVTQTTTGNVLGTVAYLAPELITSGESTSRADVFSAGVVLYELLTGQQPFSADSPIQIAFRNVHEDVPLPSKLVPDMPADVDELVATMTRREPQERPADADEALALLRNVVDELTESELSVRRGGGTGSIRTQQVMTANAQAARSAIGNEPQDDADDSSAEDASPHAGMRTVSLPIGSIGPDSKGRTRALSRKALAADAQKTTAVPTPKKGTGGFSRRRAVIIGLLAVAGTGASVTWYLTAGPGRRVSVPNIVGMSEDQAQLALEKQGLNWGTPERVYSDTVPAGSIVSCQPKAGQKVGLGQAVTATVSRGVETKTVPDVVGKTKDQATAAITATGLALGDVTEEYSASVESGKVISSDPKAGKVIKHTEKVSLVVSKGKEPATIPDVTGMSEDEAKKALEDAGLKKGKVSKGYSDSVAKGNVISSSPIAGASGYYKGDSVDLTVSKGPEKVKVPDVTGKSQEEAKKALEDAGLKVEVNKRLGGPFGTVRSTDPAPGSSVKPDSKVTINIF</sequence>
<keyword evidence="4" id="KW-0547">Nucleotide-binding</keyword>
<proteinExistence type="predicted"/>
<keyword evidence="6" id="KW-0067">ATP-binding</keyword>
<keyword evidence="5 12" id="KW-0418">Kinase</keyword>
<evidence type="ECO:0000256" key="8">
    <source>
        <dbReference type="ARBA" id="ARBA00048679"/>
    </source>
</evidence>
<evidence type="ECO:0000313" key="12">
    <source>
        <dbReference type="EMBL" id="OLL13998.1"/>
    </source>
</evidence>
<comment type="catalytic activity">
    <reaction evidence="8">
        <text>L-seryl-[protein] + ATP = O-phospho-L-seryl-[protein] + ADP + H(+)</text>
        <dbReference type="Rhea" id="RHEA:17989"/>
        <dbReference type="Rhea" id="RHEA-COMP:9863"/>
        <dbReference type="Rhea" id="RHEA-COMP:11604"/>
        <dbReference type="ChEBI" id="CHEBI:15378"/>
        <dbReference type="ChEBI" id="CHEBI:29999"/>
        <dbReference type="ChEBI" id="CHEBI:30616"/>
        <dbReference type="ChEBI" id="CHEBI:83421"/>
        <dbReference type="ChEBI" id="CHEBI:456216"/>
        <dbReference type="EC" id="2.7.11.1"/>
    </reaction>
</comment>
<dbReference type="InterPro" id="IPR011009">
    <property type="entry name" value="Kinase-like_dom_sf"/>
</dbReference>
<dbReference type="CDD" id="cd06577">
    <property type="entry name" value="PASTA_pknB"/>
    <property type="match status" value="4"/>
</dbReference>
<keyword evidence="3" id="KW-0808">Transferase</keyword>
<dbReference type="PANTHER" id="PTHR43289:SF34">
    <property type="entry name" value="SERINE_THREONINE-PROTEIN KINASE YBDM-RELATED"/>
    <property type="match status" value="1"/>
</dbReference>
<dbReference type="SUPFAM" id="SSF54184">
    <property type="entry name" value="Penicillin-binding protein 2x (pbp-2x), c-terminal domain"/>
    <property type="match status" value="1"/>
</dbReference>
<name>A0A1Q8HYU2_9ACTO</name>
<dbReference type="Pfam" id="PF03793">
    <property type="entry name" value="PASTA"/>
    <property type="match status" value="4"/>
</dbReference>
<dbReference type="GO" id="GO:0045717">
    <property type="term" value="P:negative regulation of fatty acid biosynthetic process"/>
    <property type="evidence" value="ECO:0007669"/>
    <property type="project" value="UniProtKB-ARBA"/>
</dbReference>
<dbReference type="Proteomes" id="UP000185736">
    <property type="component" value="Unassembled WGS sequence"/>
</dbReference>
<dbReference type="CDD" id="cd14014">
    <property type="entry name" value="STKc_PknB_like"/>
    <property type="match status" value="1"/>
</dbReference>
<feature type="compositionally biased region" description="Acidic residues" evidence="9">
    <location>
        <begin position="315"/>
        <end position="324"/>
    </location>
</feature>
<organism evidence="12 13">
    <name type="scientific">Actinomyces oris</name>
    <dbReference type="NCBI Taxonomy" id="544580"/>
    <lineage>
        <taxon>Bacteria</taxon>
        <taxon>Bacillati</taxon>
        <taxon>Actinomycetota</taxon>
        <taxon>Actinomycetes</taxon>
        <taxon>Actinomycetales</taxon>
        <taxon>Actinomycetaceae</taxon>
        <taxon>Actinomyces</taxon>
    </lineage>
</organism>
<feature type="domain" description="PASTA" evidence="11">
    <location>
        <begin position="475"/>
        <end position="542"/>
    </location>
</feature>
<evidence type="ECO:0000313" key="13">
    <source>
        <dbReference type="Proteomes" id="UP000185736"/>
    </source>
</evidence>
<evidence type="ECO:0000256" key="2">
    <source>
        <dbReference type="ARBA" id="ARBA00022527"/>
    </source>
</evidence>
<feature type="region of interest" description="Disordered" evidence="9">
    <location>
        <begin position="647"/>
        <end position="675"/>
    </location>
</feature>